<evidence type="ECO:0000256" key="3">
    <source>
        <dbReference type="PIRSR" id="PIRSR015753-3"/>
    </source>
</evidence>
<feature type="active site" description="Nucleophile" evidence="1">
    <location>
        <position position="51"/>
    </location>
</feature>
<dbReference type="RefSeq" id="WP_142660413.1">
    <property type="nucleotide sequence ID" value="NZ_CABFVA020000083.1"/>
</dbReference>
<dbReference type="Proteomes" id="UP000334923">
    <property type="component" value="Unassembled WGS sequence"/>
</dbReference>
<dbReference type="SUPFAM" id="SSF52833">
    <property type="entry name" value="Thioredoxin-like"/>
    <property type="match status" value="1"/>
</dbReference>
<organism evidence="5 6">
    <name type="scientific">Methylacidimicrobium tartarophylax</name>
    <dbReference type="NCBI Taxonomy" id="1041768"/>
    <lineage>
        <taxon>Bacteria</taxon>
        <taxon>Pseudomonadati</taxon>
        <taxon>Verrucomicrobiota</taxon>
        <taxon>Methylacidimicrobium</taxon>
    </lineage>
</organism>
<gene>
    <name evidence="5" type="primary">yqjG</name>
    <name evidence="5" type="ORF">MAMT_01587</name>
</gene>
<sequence length="319" mass="36783">MVVRAQFPGEESPEGAFVRQNDAFRGWISADGSSGFPAEAGRYHLYVSWACPWAHRTIIGRKLKRLEAVLGMTVVDPIRDERGWAFREVPGASADPVNGFQFLSEAYHATDPAYRGRVTVPVLWDKRTRRIVNNSEDDILRMFELEFGAWADPSIDLYPHPLRKEIDQLNGWLYERINDGVYRAGFATSQPIYEEKVRLLFNALDALEKRLSTTRYLFGAKPVESDWRLFVTLVRFDAVYHGHFKCNLRRIVDYPNLSGYLRDLYQWDGIAETVHFDQIKRHYYVTHDDINPTRIVPLGPIQDLTAPHGRNALRRTGGR</sequence>
<dbReference type="PANTHER" id="PTHR32419">
    <property type="entry name" value="GLUTATHIONYL-HYDROQUINONE REDUCTASE"/>
    <property type="match status" value="1"/>
</dbReference>
<accession>A0A5E6MC53</accession>
<proteinExistence type="predicted"/>
<dbReference type="Pfam" id="PF13409">
    <property type="entry name" value="GST_N_2"/>
    <property type="match status" value="1"/>
</dbReference>
<dbReference type="SFLD" id="SFLDS00019">
    <property type="entry name" value="Glutathione_Transferase_(cytos"/>
    <property type="match status" value="1"/>
</dbReference>
<feature type="active site" description="Proton donor/acceptor" evidence="1">
    <location>
        <position position="182"/>
    </location>
</feature>
<feature type="domain" description="GST N-terminal" evidence="4">
    <location>
        <begin position="50"/>
        <end position="144"/>
    </location>
</feature>
<feature type="site" description="Lowers pKa of active site Cys" evidence="3">
    <location>
        <position position="240"/>
    </location>
</feature>
<dbReference type="GO" id="GO:0005737">
    <property type="term" value="C:cytoplasm"/>
    <property type="evidence" value="ECO:0007669"/>
    <property type="project" value="TreeGrafter"/>
</dbReference>
<evidence type="ECO:0000313" key="6">
    <source>
        <dbReference type="Proteomes" id="UP000334923"/>
    </source>
</evidence>
<dbReference type="InterPro" id="IPR004045">
    <property type="entry name" value="Glutathione_S-Trfase_N"/>
</dbReference>
<dbReference type="InterPro" id="IPR047047">
    <property type="entry name" value="GST_Omega-like_C"/>
</dbReference>
<reference evidence="5 6" key="1">
    <citation type="submission" date="2019-09" db="EMBL/GenBank/DDBJ databases">
        <authorList>
            <person name="Cremers G."/>
        </authorList>
    </citation>
    <scope>NUCLEOTIDE SEQUENCE [LARGE SCALE GENOMIC DNA]</scope>
    <source>
        <strain evidence="5">4A</strain>
    </source>
</reference>
<dbReference type="SUPFAM" id="SSF47616">
    <property type="entry name" value="GST C-terminal domain-like"/>
    <property type="match status" value="1"/>
</dbReference>
<evidence type="ECO:0000313" key="5">
    <source>
        <dbReference type="EMBL" id="VVM07124.1"/>
    </source>
</evidence>
<dbReference type="EC" id="1.8.-.-" evidence="5"/>
<dbReference type="InterPro" id="IPR036282">
    <property type="entry name" value="Glutathione-S-Trfase_C_sf"/>
</dbReference>
<evidence type="ECO:0000256" key="2">
    <source>
        <dbReference type="PIRSR" id="PIRSR015753-2"/>
    </source>
</evidence>
<keyword evidence="5" id="KW-0560">Oxidoreductase</keyword>
<evidence type="ECO:0000259" key="4">
    <source>
        <dbReference type="Pfam" id="PF13409"/>
    </source>
</evidence>
<dbReference type="PIRSF" id="PIRSF015753">
    <property type="entry name" value="GST"/>
    <property type="match status" value="1"/>
</dbReference>
<feature type="binding site" evidence="2">
    <location>
        <begin position="117"/>
        <end position="120"/>
    </location>
    <ligand>
        <name>glutathione</name>
        <dbReference type="ChEBI" id="CHEBI:57925"/>
    </ligand>
</feature>
<dbReference type="InterPro" id="IPR040079">
    <property type="entry name" value="Glutathione_S-Trfase"/>
</dbReference>
<dbReference type="InterPro" id="IPR016639">
    <property type="entry name" value="GST_Omega/GSH"/>
</dbReference>
<dbReference type="Pfam" id="PF13410">
    <property type="entry name" value="GST_C_2"/>
    <property type="match status" value="1"/>
</dbReference>
<dbReference type="Gene3D" id="1.20.1050.10">
    <property type="match status" value="1"/>
</dbReference>
<dbReference type="SFLD" id="SFLDG01206">
    <property type="entry name" value="Xi.1"/>
    <property type="match status" value="1"/>
</dbReference>
<dbReference type="GO" id="GO:0004364">
    <property type="term" value="F:glutathione transferase activity"/>
    <property type="evidence" value="ECO:0007669"/>
    <property type="project" value="InterPro"/>
</dbReference>
<dbReference type="OrthoDB" id="9769158at2"/>
<dbReference type="PANTHER" id="PTHR32419:SF6">
    <property type="entry name" value="GLUTATHIONE S-TRANSFERASE OMEGA-LIKE 1-RELATED"/>
    <property type="match status" value="1"/>
</dbReference>
<dbReference type="AlphaFoldDB" id="A0A5E6MC53"/>
<dbReference type="InterPro" id="IPR036249">
    <property type="entry name" value="Thioredoxin-like_sf"/>
</dbReference>
<feature type="binding site" evidence="2">
    <location>
        <position position="84"/>
    </location>
    <ligand>
        <name>glutathione</name>
        <dbReference type="ChEBI" id="CHEBI:57925"/>
    </ligand>
</feature>
<dbReference type="SFLD" id="SFLDG01148">
    <property type="entry name" value="Xi_(cytGST)"/>
    <property type="match status" value="1"/>
</dbReference>
<dbReference type="Gene3D" id="3.40.30.10">
    <property type="entry name" value="Glutaredoxin"/>
    <property type="match status" value="1"/>
</dbReference>
<name>A0A5E6MC53_9BACT</name>
<dbReference type="GO" id="GO:0016491">
    <property type="term" value="F:oxidoreductase activity"/>
    <property type="evidence" value="ECO:0007669"/>
    <property type="project" value="UniProtKB-KW"/>
</dbReference>
<feature type="site" description="Lowers pKa of active site Cys" evidence="3">
    <location>
        <position position="283"/>
    </location>
</feature>
<dbReference type="CDD" id="cd03190">
    <property type="entry name" value="GST_C_Omega_like"/>
    <property type="match status" value="1"/>
</dbReference>
<evidence type="ECO:0000256" key="1">
    <source>
        <dbReference type="PIRSR" id="PIRSR015753-1"/>
    </source>
</evidence>
<keyword evidence="6" id="KW-1185">Reference proteome</keyword>
<dbReference type="EMBL" id="CABFVA020000083">
    <property type="protein sequence ID" value="VVM07124.1"/>
    <property type="molecule type" value="Genomic_DNA"/>
</dbReference>
<protein>
    <submittedName>
        <fullName evidence="5">Glutathionyl-hydroquinone reductase YqjG</fullName>
        <ecNumber evidence="5">1.8.-.-</ecNumber>
    </submittedName>
</protein>